<protein>
    <submittedName>
        <fullName evidence="1">Protein kinase domain-containing protein</fullName>
    </submittedName>
</protein>
<dbReference type="GO" id="GO:0016301">
    <property type="term" value="F:kinase activity"/>
    <property type="evidence" value="ECO:0007669"/>
    <property type="project" value="UniProtKB-KW"/>
</dbReference>
<gene>
    <name evidence="1" type="primary">I1RNY7</name>
</gene>
<keyword evidence="1" id="KW-0418">Kinase</keyword>
<evidence type="ECO:0000313" key="1">
    <source>
        <dbReference type="EMBL" id="VWP02357.1"/>
    </source>
</evidence>
<reference evidence="1" key="1">
    <citation type="submission" date="2019-10" db="EMBL/GenBank/DDBJ databases">
        <authorList>
            <person name="Nor Muhammad N."/>
        </authorList>
    </citation>
    <scope>NUCLEOTIDE SEQUENCE</scope>
</reference>
<accession>A0A5K1K8B0</accession>
<name>A0A5K1K8B0_9APHY</name>
<sequence>MYYGFYAGELALQRMVIKCFPDQLGGRDPFDVGLFIVGLAYVRDVTERQDIGLHIAYVSKRAKETVPSIGLRVGEPTFIVGLFALEQDAYMNRITQEKVDLLAEMFETKPTWWEIEHLTDL</sequence>
<dbReference type="EMBL" id="LR730144">
    <property type="protein sequence ID" value="VWP02357.1"/>
    <property type="molecule type" value="Genomic_DNA"/>
</dbReference>
<dbReference type="AlphaFoldDB" id="A0A5K1K8B0"/>
<proteinExistence type="predicted"/>
<organism evidence="1">
    <name type="scientific">Ganoderma boninense</name>
    <dbReference type="NCBI Taxonomy" id="34458"/>
    <lineage>
        <taxon>Eukaryota</taxon>
        <taxon>Fungi</taxon>
        <taxon>Dikarya</taxon>
        <taxon>Basidiomycota</taxon>
        <taxon>Agaricomycotina</taxon>
        <taxon>Agaricomycetes</taxon>
        <taxon>Polyporales</taxon>
        <taxon>Polyporaceae</taxon>
        <taxon>Ganoderma</taxon>
    </lineage>
</organism>
<keyword evidence="1" id="KW-0808">Transferase</keyword>